<proteinExistence type="predicted"/>
<reference evidence="1 2" key="1">
    <citation type="submission" date="2018-03" db="EMBL/GenBank/DDBJ databases">
        <title>Genomes of Pezizomycetes fungi and the evolution of truffles.</title>
        <authorList>
            <person name="Murat C."/>
            <person name="Payen T."/>
            <person name="Noel B."/>
            <person name="Kuo A."/>
            <person name="Martin F.M."/>
        </authorList>
    </citation>
    <scope>NUCLEOTIDE SEQUENCE [LARGE SCALE GENOMIC DNA]</scope>
    <source>
        <strain evidence="1">091103-1</strain>
    </source>
</reference>
<sequence length="151" mass="17043">MPNAPRMAHRVSSSSHVWPAPPEDFVRLMPFLQLPQTTHNISGIVREATRQPHLSAGTVQTGPIQSNPATPRLRTRGCHHLAYKPALSHILYCAVLVQYLPVYNGLHCYWRRTRSSIHSYINHPASILPEQLDSPPICRRKLCHTRCADTA</sequence>
<protein>
    <submittedName>
        <fullName evidence="1">Uncharacterized protein</fullName>
    </submittedName>
</protein>
<comment type="caution">
    <text evidence="1">The sequence shown here is derived from an EMBL/GenBank/DDBJ whole genome shotgun (WGS) entry which is preliminary data.</text>
</comment>
<gene>
    <name evidence="1" type="ORF">C7212DRAFT_319978</name>
</gene>
<organism evidence="1 2">
    <name type="scientific">Tuber magnatum</name>
    <name type="common">white Piedmont truffle</name>
    <dbReference type="NCBI Taxonomy" id="42249"/>
    <lineage>
        <taxon>Eukaryota</taxon>
        <taxon>Fungi</taxon>
        <taxon>Dikarya</taxon>
        <taxon>Ascomycota</taxon>
        <taxon>Pezizomycotina</taxon>
        <taxon>Pezizomycetes</taxon>
        <taxon>Pezizales</taxon>
        <taxon>Tuberaceae</taxon>
        <taxon>Tuber</taxon>
    </lineage>
</organism>
<evidence type="ECO:0000313" key="2">
    <source>
        <dbReference type="Proteomes" id="UP000246991"/>
    </source>
</evidence>
<accession>A0A317SQG8</accession>
<dbReference type="AlphaFoldDB" id="A0A317SQG8"/>
<keyword evidence="2" id="KW-1185">Reference proteome</keyword>
<evidence type="ECO:0000313" key="1">
    <source>
        <dbReference type="EMBL" id="PWW76725.1"/>
    </source>
</evidence>
<name>A0A317SQG8_9PEZI</name>
<dbReference type="Proteomes" id="UP000246991">
    <property type="component" value="Unassembled WGS sequence"/>
</dbReference>
<dbReference type="EMBL" id="PYWC01000030">
    <property type="protein sequence ID" value="PWW76725.1"/>
    <property type="molecule type" value="Genomic_DNA"/>
</dbReference>